<dbReference type="Pfam" id="PF24808">
    <property type="entry name" value="DUF7707"/>
    <property type="match status" value="1"/>
</dbReference>
<dbReference type="PANTHER" id="PTHR38118">
    <property type="entry name" value="ANCHORED CELL WALL PROTEIN 11-RELATED"/>
    <property type="match status" value="1"/>
</dbReference>
<dbReference type="EMBL" id="ML976985">
    <property type="protein sequence ID" value="KAF1959052.1"/>
    <property type="molecule type" value="Genomic_DNA"/>
</dbReference>
<dbReference type="AlphaFoldDB" id="A0A6A5U5C1"/>
<dbReference type="Proteomes" id="UP000800035">
    <property type="component" value="Unassembled WGS sequence"/>
</dbReference>
<gene>
    <name evidence="4" type="ORF">CC80DRAFT_490030</name>
</gene>
<feature type="domain" description="DUF7707" evidence="3">
    <location>
        <begin position="22"/>
        <end position="126"/>
    </location>
</feature>
<organism evidence="4 5">
    <name type="scientific">Byssothecium circinans</name>
    <dbReference type="NCBI Taxonomy" id="147558"/>
    <lineage>
        <taxon>Eukaryota</taxon>
        <taxon>Fungi</taxon>
        <taxon>Dikarya</taxon>
        <taxon>Ascomycota</taxon>
        <taxon>Pezizomycotina</taxon>
        <taxon>Dothideomycetes</taxon>
        <taxon>Pleosporomycetidae</taxon>
        <taxon>Pleosporales</taxon>
        <taxon>Massarineae</taxon>
        <taxon>Massarinaceae</taxon>
        <taxon>Byssothecium</taxon>
    </lineage>
</organism>
<proteinExistence type="predicted"/>
<evidence type="ECO:0000313" key="5">
    <source>
        <dbReference type="Proteomes" id="UP000800035"/>
    </source>
</evidence>
<keyword evidence="5" id="KW-1185">Reference proteome</keyword>
<evidence type="ECO:0000256" key="2">
    <source>
        <dbReference type="SAM" id="SignalP"/>
    </source>
</evidence>
<accession>A0A6A5U5C1</accession>
<feature type="region of interest" description="Disordered" evidence="1">
    <location>
        <begin position="130"/>
        <end position="165"/>
    </location>
</feature>
<feature type="signal peptide" evidence="2">
    <location>
        <begin position="1"/>
        <end position="18"/>
    </location>
</feature>
<name>A0A6A5U5C1_9PLEO</name>
<protein>
    <recommendedName>
        <fullName evidence="3">DUF7707 domain-containing protein</fullName>
    </recommendedName>
</protein>
<evidence type="ECO:0000256" key="1">
    <source>
        <dbReference type="SAM" id="MobiDB-lite"/>
    </source>
</evidence>
<evidence type="ECO:0000313" key="4">
    <source>
        <dbReference type="EMBL" id="KAF1959052.1"/>
    </source>
</evidence>
<feature type="chain" id="PRO_5025427656" description="DUF7707 domain-containing protein" evidence="2">
    <location>
        <begin position="19"/>
        <end position="195"/>
    </location>
</feature>
<dbReference type="OrthoDB" id="2439692at2759"/>
<dbReference type="InterPro" id="IPR056124">
    <property type="entry name" value="DUF7707"/>
</dbReference>
<sequence>MRSTIAFGLLAMAGFSGAQQQYSIDPNSVPKSTREYWCQMQKTQCPLICLQQPGVKSSKTIKNDCQQSDLSYSCVCDNNVSPNVTMYTQTMPFFQCQEAGNQCVKACNDNTCADKCRANHPCGAAEPFKGNATASSSSSTPAKTPGSSDTTSLAPAFGEATGSPQGNAASTFSTVGATYGMAITLISAFAGFALL</sequence>
<evidence type="ECO:0000259" key="3">
    <source>
        <dbReference type="Pfam" id="PF24808"/>
    </source>
</evidence>
<feature type="compositionally biased region" description="Low complexity" evidence="1">
    <location>
        <begin position="130"/>
        <end position="148"/>
    </location>
</feature>
<dbReference type="PANTHER" id="PTHR38118:SF2">
    <property type="entry name" value="CDP-ALCOHOL PHOSPHATIDYLTRANSFERASE PROTEIN"/>
    <property type="match status" value="1"/>
</dbReference>
<reference evidence="4" key="1">
    <citation type="journal article" date="2020" name="Stud. Mycol.">
        <title>101 Dothideomycetes genomes: a test case for predicting lifestyles and emergence of pathogens.</title>
        <authorList>
            <person name="Haridas S."/>
            <person name="Albert R."/>
            <person name="Binder M."/>
            <person name="Bloem J."/>
            <person name="Labutti K."/>
            <person name="Salamov A."/>
            <person name="Andreopoulos B."/>
            <person name="Baker S."/>
            <person name="Barry K."/>
            <person name="Bills G."/>
            <person name="Bluhm B."/>
            <person name="Cannon C."/>
            <person name="Castanera R."/>
            <person name="Culley D."/>
            <person name="Daum C."/>
            <person name="Ezra D."/>
            <person name="Gonzalez J."/>
            <person name="Henrissat B."/>
            <person name="Kuo A."/>
            <person name="Liang C."/>
            <person name="Lipzen A."/>
            <person name="Lutzoni F."/>
            <person name="Magnuson J."/>
            <person name="Mondo S."/>
            <person name="Nolan M."/>
            <person name="Ohm R."/>
            <person name="Pangilinan J."/>
            <person name="Park H.-J."/>
            <person name="Ramirez L."/>
            <person name="Alfaro M."/>
            <person name="Sun H."/>
            <person name="Tritt A."/>
            <person name="Yoshinaga Y."/>
            <person name="Zwiers L.-H."/>
            <person name="Turgeon B."/>
            <person name="Goodwin S."/>
            <person name="Spatafora J."/>
            <person name="Crous P."/>
            <person name="Grigoriev I."/>
        </authorList>
    </citation>
    <scope>NUCLEOTIDE SEQUENCE</scope>
    <source>
        <strain evidence="4">CBS 675.92</strain>
    </source>
</reference>
<keyword evidence="2" id="KW-0732">Signal</keyword>